<protein>
    <recommendedName>
        <fullName evidence="4">Type IV conjugative transfer system protein TraL</fullName>
    </recommendedName>
</protein>
<reference evidence="2 3" key="1">
    <citation type="journal article" date="2004" name="Science">
        <title>Illuminating the evolutionary history of chlamydiae.</title>
        <authorList>
            <person name="Horn M."/>
            <person name="Collingro A."/>
            <person name="Schmitz-Esser S."/>
            <person name="Beier C.L."/>
            <person name="Purkhold U."/>
            <person name="Fartmann B."/>
            <person name="Brandt P."/>
            <person name="Nyakatura G.J."/>
            <person name="Droege M."/>
            <person name="Frishman D."/>
            <person name="Rattei T."/>
            <person name="Mewes H."/>
            <person name="Wagner M."/>
        </authorList>
    </citation>
    <scope>NUCLEOTIDE SEQUENCE [LARGE SCALE GENOMIC DNA]</scope>
    <source>
        <strain evidence="2 3">UWE25</strain>
    </source>
</reference>
<gene>
    <name evidence="2" type="ORF">PC_RS06840</name>
</gene>
<keyword evidence="1" id="KW-0472">Membrane</keyword>
<accession>Q6MBA3</accession>
<keyword evidence="1" id="KW-0812">Transmembrane</keyword>
<dbReference type="AlphaFoldDB" id="Q6MBA3"/>
<dbReference type="KEGG" id="pcu:PC_RS06840"/>
<dbReference type="OrthoDB" id="7173460at2"/>
<dbReference type="Proteomes" id="UP000000529">
    <property type="component" value="Chromosome"/>
</dbReference>
<dbReference type="GO" id="GO:0019867">
    <property type="term" value="C:outer membrane"/>
    <property type="evidence" value="ECO:0007669"/>
    <property type="project" value="InterPro"/>
</dbReference>
<dbReference type="STRING" id="264201.pc1422"/>
<proteinExistence type="predicted"/>
<dbReference type="InterPro" id="IPR009838">
    <property type="entry name" value="T4SS_TraL"/>
</dbReference>
<dbReference type="Pfam" id="PF07178">
    <property type="entry name" value="TraL"/>
    <property type="match status" value="1"/>
</dbReference>
<dbReference type="EMBL" id="BX908798">
    <property type="protein sequence ID" value="CAF24146.1"/>
    <property type="molecule type" value="Genomic_DNA"/>
</dbReference>
<evidence type="ECO:0008006" key="4">
    <source>
        <dbReference type="Google" id="ProtNLM"/>
    </source>
</evidence>
<keyword evidence="1" id="KW-1133">Transmembrane helix</keyword>
<evidence type="ECO:0000313" key="2">
    <source>
        <dbReference type="EMBL" id="CAF24146.1"/>
    </source>
</evidence>
<feature type="transmembrane region" description="Helical" evidence="1">
    <location>
        <begin position="27"/>
        <end position="52"/>
    </location>
</feature>
<evidence type="ECO:0000256" key="1">
    <source>
        <dbReference type="SAM" id="Phobius"/>
    </source>
</evidence>
<keyword evidence="3" id="KW-1185">Reference proteome</keyword>
<name>Q6MBA3_PARUW</name>
<dbReference type="NCBIfam" id="TIGR02762">
    <property type="entry name" value="TraL_TIGR"/>
    <property type="match status" value="1"/>
</dbReference>
<organism evidence="2 3">
    <name type="scientific">Protochlamydia amoebophila (strain UWE25)</name>
    <dbReference type="NCBI Taxonomy" id="264201"/>
    <lineage>
        <taxon>Bacteria</taxon>
        <taxon>Pseudomonadati</taxon>
        <taxon>Chlamydiota</taxon>
        <taxon>Chlamydiia</taxon>
        <taxon>Parachlamydiales</taxon>
        <taxon>Parachlamydiaceae</taxon>
        <taxon>Candidatus Protochlamydia</taxon>
    </lineage>
</organism>
<evidence type="ECO:0000313" key="3">
    <source>
        <dbReference type="Proteomes" id="UP000000529"/>
    </source>
</evidence>
<dbReference type="HOGENOM" id="CLU_2288840_0_0_0"/>
<sequence>MAQESPRMTCKTFDQSIRILFWSLDEFLILIPLSFVGIFLRSLVLLGLAILLKTLYIQMKKKSRHQPLSHYLYQYFPTSFCQKLGYFEGLPPSHLKKVILT</sequence>
<dbReference type="RefSeq" id="WP_011175971.1">
    <property type="nucleotide sequence ID" value="NC_005861.2"/>
</dbReference>